<dbReference type="InterPro" id="IPR006379">
    <property type="entry name" value="HAD-SF_hydro_IIB"/>
</dbReference>
<organism evidence="1 2">
    <name type="scientific">Clostridium uliginosum</name>
    <dbReference type="NCBI Taxonomy" id="119641"/>
    <lineage>
        <taxon>Bacteria</taxon>
        <taxon>Bacillati</taxon>
        <taxon>Bacillota</taxon>
        <taxon>Clostridia</taxon>
        <taxon>Eubacteriales</taxon>
        <taxon>Clostridiaceae</taxon>
        <taxon>Clostridium</taxon>
    </lineage>
</organism>
<dbReference type="SUPFAM" id="SSF56784">
    <property type="entry name" value="HAD-like"/>
    <property type="match status" value="1"/>
</dbReference>
<dbReference type="AlphaFoldDB" id="A0A1I1KUV2"/>
<dbReference type="InterPro" id="IPR000150">
    <property type="entry name" value="Cof"/>
</dbReference>
<dbReference type="PANTHER" id="PTHR10000:SF8">
    <property type="entry name" value="HAD SUPERFAMILY HYDROLASE-LIKE, TYPE 3"/>
    <property type="match status" value="1"/>
</dbReference>
<dbReference type="Gene3D" id="3.40.50.1000">
    <property type="entry name" value="HAD superfamily/HAD-like"/>
    <property type="match status" value="1"/>
</dbReference>
<dbReference type="GO" id="GO:0005829">
    <property type="term" value="C:cytosol"/>
    <property type="evidence" value="ECO:0007669"/>
    <property type="project" value="TreeGrafter"/>
</dbReference>
<dbReference type="GO" id="GO:0000287">
    <property type="term" value="F:magnesium ion binding"/>
    <property type="evidence" value="ECO:0007669"/>
    <property type="project" value="TreeGrafter"/>
</dbReference>
<evidence type="ECO:0008006" key="3">
    <source>
        <dbReference type="Google" id="ProtNLM"/>
    </source>
</evidence>
<accession>A0A1I1KUV2</accession>
<dbReference type="SFLD" id="SFLDG01144">
    <property type="entry name" value="C2.B.4:_PGP_Like"/>
    <property type="match status" value="1"/>
</dbReference>
<keyword evidence="2" id="KW-1185">Reference proteome</keyword>
<proteinExistence type="predicted"/>
<gene>
    <name evidence="1" type="ORF">SAMN05421842_106163</name>
</gene>
<protein>
    <recommendedName>
        <fullName evidence="3">Cof subfamily of IIB subfamily of haloacid dehalogenase superfamily/HAD-superfamily hydrolase, subfamily IIB</fullName>
    </recommendedName>
</protein>
<dbReference type="Gene3D" id="3.30.1240.10">
    <property type="match status" value="1"/>
</dbReference>
<dbReference type="CDD" id="cd07518">
    <property type="entry name" value="HAD_YbiV-Like"/>
    <property type="match status" value="1"/>
</dbReference>
<dbReference type="GO" id="GO:0016791">
    <property type="term" value="F:phosphatase activity"/>
    <property type="evidence" value="ECO:0007669"/>
    <property type="project" value="TreeGrafter"/>
</dbReference>
<reference evidence="1 2" key="1">
    <citation type="submission" date="2016-10" db="EMBL/GenBank/DDBJ databases">
        <authorList>
            <person name="de Groot N.N."/>
        </authorList>
    </citation>
    <scope>NUCLEOTIDE SEQUENCE [LARGE SCALE GENOMIC DNA]</scope>
    <source>
        <strain evidence="1 2">DSM 12992</strain>
    </source>
</reference>
<dbReference type="PANTHER" id="PTHR10000">
    <property type="entry name" value="PHOSPHOSERINE PHOSPHATASE"/>
    <property type="match status" value="1"/>
</dbReference>
<dbReference type="STRING" id="119641.SAMN05421842_106163"/>
<dbReference type="SFLD" id="SFLDS00003">
    <property type="entry name" value="Haloacid_Dehalogenase"/>
    <property type="match status" value="1"/>
</dbReference>
<dbReference type="SFLD" id="SFLDG01140">
    <property type="entry name" value="C2.B:_Phosphomannomutase_and_P"/>
    <property type="match status" value="1"/>
</dbReference>
<dbReference type="InterPro" id="IPR023214">
    <property type="entry name" value="HAD_sf"/>
</dbReference>
<dbReference type="EMBL" id="FOMG01000006">
    <property type="protein sequence ID" value="SFC64586.1"/>
    <property type="molecule type" value="Genomic_DNA"/>
</dbReference>
<dbReference type="NCBIfam" id="TIGR01484">
    <property type="entry name" value="HAD-SF-IIB"/>
    <property type="match status" value="1"/>
</dbReference>
<dbReference type="InterPro" id="IPR036412">
    <property type="entry name" value="HAD-like_sf"/>
</dbReference>
<dbReference type="NCBIfam" id="TIGR00099">
    <property type="entry name" value="Cof-subfamily"/>
    <property type="match status" value="1"/>
</dbReference>
<evidence type="ECO:0000313" key="1">
    <source>
        <dbReference type="EMBL" id="SFC64586.1"/>
    </source>
</evidence>
<dbReference type="RefSeq" id="WP_090089750.1">
    <property type="nucleotide sequence ID" value="NZ_FOMG01000006.1"/>
</dbReference>
<dbReference type="Pfam" id="PF08282">
    <property type="entry name" value="Hydrolase_3"/>
    <property type="match status" value="1"/>
</dbReference>
<evidence type="ECO:0000313" key="2">
    <source>
        <dbReference type="Proteomes" id="UP000199263"/>
    </source>
</evidence>
<dbReference type="Proteomes" id="UP000199263">
    <property type="component" value="Unassembled WGS sequence"/>
</dbReference>
<dbReference type="OrthoDB" id="9781413at2"/>
<sequence length="263" mass="29689">MIKLITTDMDGTLLDENSNLPESFTEVLNLIREKDVKLVIASGRPYATLQTNFGPMAKYLSYITDNGALVFHNNELIFKDVMSKDIVQDILKKAKTIDNTTVVLCGVECAYIENCSDEYLEEIKKYYVNYEVVDDLTKVNDDIIKVTICDLETSAKNSNTILEPLFEDKLNVVVAGPLWLDIMNKTVNKGTALKKIMDTLDIAKDEVMAFGDYYNDIEMLNQAEHSFVMKNAPEDMKQHAKYIAESNEDYGVLGAIMEHVILA</sequence>
<name>A0A1I1KUV2_9CLOT</name>